<organism evidence="1 2">
    <name type="scientific">Dallia pectoralis</name>
    <name type="common">Alaska blackfish</name>
    <dbReference type="NCBI Taxonomy" id="75939"/>
    <lineage>
        <taxon>Eukaryota</taxon>
        <taxon>Metazoa</taxon>
        <taxon>Chordata</taxon>
        <taxon>Craniata</taxon>
        <taxon>Vertebrata</taxon>
        <taxon>Euteleostomi</taxon>
        <taxon>Actinopterygii</taxon>
        <taxon>Neopterygii</taxon>
        <taxon>Teleostei</taxon>
        <taxon>Protacanthopterygii</taxon>
        <taxon>Esociformes</taxon>
        <taxon>Umbridae</taxon>
        <taxon>Dallia</taxon>
    </lineage>
</organism>
<proteinExistence type="predicted"/>
<dbReference type="EMBL" id="CM055733">
    <property type="protein sequence ID" value="KAJ8010060.1"/>
    <property type="molecule type" value="Genomic_DNA"/>
</dbReference>
<protein>
    <submittedName>
        <fullName evidence="1">Uncharacterized protein</fullName>
    </submittedName>
</protein>
<evidence type="ECO:0000313" key="1">
    <source>
        <dbReference type="EMBL" id="KAJ8010060.1"/>
    </source>
</evidence>
<name>A0ACC2H300_DALPE</name>
<reference evidence="1" key="1">
    <citation type="submission" date="2021-05" db="EMBL/GenBank/DDBJ databases">
        <authorList>
            <person name="Pan Q."/>
            <person name="Jouanno E."/>
            <person name="Zahm M."/>
            <person name="Klopp C."/>
            <person name="Cabau C."/>
            <person name="Louis A."/>
            <person name="Berthelot C."/>
            <person name="Parey E."/>
            <person name="Roest Crollius H."/>
            <person name="Montfort J."/>
            <person name="Robinson-Rechavi M."/>
            <person name="Bouchez O."/>
            <person name="Lampietro C."/>
            <person name="Lopez Roques C."/>
            <person name="Donnadieu C."/>
            <person name="Postlethwait J."/>
            <person name="Bobe J."/>
            <person name="Dillon D."/>
            <person name="Chandos A."/>
            <person name="von Hippel F."/>
            <person name="Guiguen Y."/>
        </authorList>
    </citation>
    <scope>NUCLEOTIDE SEQUENCE</scope>
    <source>
        <strain evidence="1">YG-Jan2019</strain>
    </source>
</reference>
<gene>
    <name evidence="1" type="ORF">DPEC_G00071050</name>
</gene>
<keyword evidence="2" id="KW-1185">Reference proteome</keyword>
<accession>A0ACC2H300</accession>
<comment type="caution">
    <text evidence="1">The sequence shown here is derived from an EMBL/GenBank/DDBJ whole genome shotgun (WGS) entry which is preliminary data.</text>
</comment>
<evidence type="ECO:0000313" key="2">
    <source>
        <dbReference type="Proteomes" id="UP001157502"/>
    </source>
</evidence>
<dbReference type="Proteomes" id="UP001157502">
    <property type="component" value="Chromosome 6"/>
</dbReference>
<sequence length="142" mass="15318">MQKIWRARSWLIASADYISGSWLQASGITDTSGAGLSPIAQLTHSMSDAEIIWTCERIPLDHLKCRPASPAARDSLAGLRLITLAWADSVQAGGGGMFPAVTSRAPLSKACRDYIRLDCKACLSHEHGHSLCLAMLPFPGQR</sequence>